<dbReference type="Pfam" id="PF19799">
    <property type="entry name" value="DUF6282"/>
    <property type="match status" value="1"/>
</dbReference>
<gene>
    <name evidence="1" type="ORF">ACFFP0_04045</name>
</gene>
<proteinExistence type="predicted"/>
<name>A0ABV6ABL5_9HYPH</name>
<evidence type="ECO:0000313" key="1">
    <source>
        <dbReference type="EMBL" id="MFB9948005.1"/>
    </source>
</evidence>
<organism evidence="1 2">
    <name type="scientific">Rhizobium puerariae</name>
    <dbReference type="NCBI Taxonomy" id="1585791"/>
    <lineage>
        <taxon>Bacteria</taxon>
        <taxon>Pseudomonadati</taxon>
        <taxon>Pseudomonadota</taxon>
        <taxon>Alphaproteobacteria</taxon>
        <taxon>Hyphomicrobiales</taxon>
        <taxon>Rhizobiaceae</taxon>
        <taxon>Rhizobium/Agrobacterium group</taxon>
        <taxon>Rhizobium</taxon>
    </lineage>
</organism>
<dbReference type="Gene3D" id="3.20.20.140">
    <property type="entry name" value="Metal-dependent hydrolases"/>
    <property type="match status" value="1"/>
</dbReference>
<keyword evidence="2" id="KW-1185">Reference proteome</keyword>
<dbReference type="SUPFAM" id="SSF51556">
    <property type="entry name" value="Metallo-dependent hydrolases"/>
    <property type="match status" value="1"/>
</dbReference>
<dbReference type="RefSeq" id="WP_377256598.1">
    <property type="nucleotide sequence ID" value="NZ_JBHMAA010000006.1"/>
</dbReference>
<dbReference type="InterPro" id="IPR046249">
    <property type="entry name" value="DUF6282"/>
</dbReference>
<comment type="caution">
    <text evidence="1">The sequence shown here is derived from an EMBL/GenBank/DDBJ whole genome shotgun (WGS) entry which is preliminary data.</text>
</comment>
<dbReference type="EMBL" id="JBHMAA010000006">
    <property type="protein sequence ID" value="MFB9948005.1"/>
    <property type="molecule type" value="Genomic_DNA"/>
</dbReference>
<reference evidence="1 2" key="1">
    <citation type="submission" date="2024-09" db="EMBL/GenBank/DDBJ databases">
        <authorList>
            <person name="Sun Q."/>
            <person name="Mori K."/>
        </authorList>
    </citation>
    <scope>NUCLEOTIDE SEQUENCE [LARGE SCALE GENOMIC DNA]</scope>
    <source>
        <strain evidence="1 2">TBRC 4938</strain>
    </source>
</reference>
<sequence length="304" mass="33309">MPLQHNHDHQTVDTLLRGAVDLHCHSGPSVMGRKVNHAEEIAEAAAAGMRAVLIKDHFYSATPVLELIKRHRPIDSELEILSGVRLNNALGGLNPRAVKVGLNMGARLVWMPTLSSSNHLRTAHDYDLAGKLGMLPPEGLSVLTVNGVLRDEVKEIIDIIAEHDAVLCGGHLHVSEMYPLFTEAKKRGAGRLLVSHPTFWIDADLADLRELASMGVHLEHCACMLIDCPSRQFTAEELHDYVKAGGLEQTILGSDLGQPMNPRPVEGFRSVIKLCLDSGFTPEETRRMTSSNACSLMGIRPSRH</sequence>
<evidence type="ECO:0000313" key="2">
    <source>
        <dbReference type="Proteomes" id="UP001589692"/>
    </source>
</evidence>
<dbReference type="Proteomes" id="UP001589692">
    <property type="component" value="Unassembled WGS sequence"/>
</dbReference>
<protein>
    <submittedName>
        <fullName evidence="1">DUF6282 family protein</fullName>
    </submittedName>
</protein>
<accession>A0ABV6ABL5</accession>
<dbReference type="InterPro" id="IPR032466">
    <property type="entry name" value="Metal_Hydrolase"/>
</dbReference>